<name>A0AAV8TMW5_9ROSI</name>
<comment type="similarity">
    <text evidence="1">Belongs to the DP1 family.</text>
</comment>
<organism evidence="3 4">
    <name type="scientific">Erythroxylum novogranatense</name>
    <dbReference type="NCBI Taxonomy" id="1862640"/>
    <lineage>
        <taxon>Eukaryota</taxon>
        <taxon>Viridiplantae</taxon>
        <taxon>Streptophyta</taxon>
        <taxon>Embryophyta</taxon>
        <taxon>Tracheophyta</taxon>
        <taxon>Spermatophyta</taxon>
        <taxon>Magnoliopsida</taxon>
        <taxon>eudicotyledons</taxon>
        <taxon>Gunneridae</taxon>
        <taxon>Pentapetalae</taxon>
        <taxon>rosids</taxon>
        <taxon>fabids</taxon>
        <taxon>Malpighiales</taxon>
        <taxon>Erythroxylaceae</taxon>
        <taxon>Erythroxylum</taxon>
    </lineage>
</organism>
<dbReference type="AlphaFoldDB" id="A0AAV8TMW5"/>
<protein>
    <recommendedName>
        <fullName evidence="1">HVA22-like protein</fullName>
    </recommendedName>
</protein>
<gene>
    <name evidence="3" type="ORF">K2173_017914</name>
</gene>
<feature type="chain" id="PRO_5043552473" description="HVA22-like protein" evidence="2">
    <location>
        <begin position="19"/>
        <end position="199"/>
    </location>
</feature>
<dbReference type="Pfam" id="PF03134">
    <property type="entry name" value="TB2_DP1_HVA22"/>
    <property type="match status" value="1"/>
</dbReference>
<evidence type="ECO:0000313" key="4">
    <source>
        <dbReference type="Proteomes" id="UP001159364"/>
    </source>
</evidence>
<evidence type="ECO:0000256" key="2">
    <source>
        <dbReference type="SAM" id="SignalP"/>
    </source>
</evidence>
<comment type="caution">
    <text evidence="3">The sequence shown here is derived from an EMBL/GenBank/DDBJ whole genome shotgun (WGS) entry which is preliminary data.</text>
</comment>
<feature type="signal peptide" evidence="2">
    <location>
        <begin position="1"/>
        <end position="18"/>
    </location>
</feature>
<dbReference type="PANTHER" id="PTHR12300">
    <property type="entry name" value="HVA22-LIKE PROTEINS"/>
    <property type="match status" value="1"/>
</dbReference>
<proteinExistence type="inferred from homology"/>
<keyword evidence="2" id="KW-0732">Signal</keyword>
<evidence type="ECO:0000256" key="1">
    <source>
        <dbReference type="RuleBase" id="RU362006"/>
    </source>
</evidence>
<dbReference type="GO" id="GO:0016020">
    <property type="term" value="C:membrane"/>
    <property type="evidence" value="ECO:0007669"/>
    <property type="project" value="UniProtKB-SubCell"/>
</dbReference>
<dbReference type="Proteomes" id="UP001159364">
    <property type="component" value="Linkage Group LG04"/>
</dbReference>
<sequence length="199" mass="22924">MGLFLSRALILILGYVHPAYECFKVVEKNGPEIDQLLFWCHYWILIAMFTICERVGDNLISWLPLYNVAKVAFIVYLWYPKTKGADYVYDSVFRPLMAKYETEIDKHLLDMEAKVGEIATAYWRKAATYGQAKLVELLHHVSSQSASQPDPQKFSSTEIDLKVVTTYYALIHVNSSTSSQSSNHIKLSRIELQFLYLNL</sequence>
<comment type="subcellular location">
    <subcellularLocation>
        <location evidence="1">Membrane</location>
        <topology evidence="1">Multi-pass membrane protein</topology>
    </subcellularLocation>
</comment>
<dbReference type="PANTHER" id="PTHR12300:SF107">
    <property type="entry name" value="HVA22-LIKE PROTEIN"/>
    <property type="match status" value="1"/>
</dbReference>
<evidence type="ECO:0000313" key="3">
    <source>
        <dbReference type="EMBL" id="KAJ8767570.1"/>
    </source>
</evidence>
<accession>A0AAV8TMW5</accession>
<dbReference type="EMBL" id="JAIWQS010000004">
    <property type="protein sequence ID" value="KAJ8767570.1"/>
    <property type="molecule type" value="Genomic_DNA"/>
</dbReference>
<keyword evidence="4" id="KW-1185">Reference proteome</keyword>
<reference evidence="3 4" key="1">
    <citation type="submission" date="2021-09" db="EMBL/GenBank/DDBJ databases">
        <title>Genomic insights and catalytic innovation underlie evolution of tropane alkaloids biosynthesis.</title>
        <authorList>
            <person name="Wang Y.-J."/>
            <person name="Tian T."/>
            <person name="Huang J.-P."/>
            <person name="Huang S.-X."/>
        </authorList>
    </citation>
    <scope>NUCLEOTIDE SEQUENCE [LARGE SCALE GENOMIC DNA]</scope>
    <source>
        <strain evidence="3">KIB-2018</strain>
        <tissue evidence="3">Leaf</tissue>
    </source>
</reference>
<dbReference type="InterPro" id="IPR004345">
    <property type="entry name" value="TB2_DP1_HVA22"/>
</dbReference>